<dbReference type="SMART" id="SM00692">
    <property type="entry name" value="DM3"/>
    <property type="match status" value="1"/>
</dbReference>
<dbReference type="SUPFAM" id="SSF57716">
    <property type="entry name" value="Glucocorticoid receptor-like (DNA-binding domain)"/>
    <property type="match status" value="1"/>
</dbReference>
<name>A0ABQ9FR99_TEGGR</name>
<keyword evidence="3" id="KW-0862">Zinc</keyword>
<keyword evidence="2 5" id="KW-0863">Zinc-finger</keyword>
<proteinExistence type="predicted"/>
<dbReference type="SMART" id="SM00980">
    <property type="entry name" value="THAP"/>
    <property type="match status" value="1"/>
</dbReference>
<dbReference type="Pfam" id="PF05485">
    <property type="entry name" value="THAP"/>
    <property type="match status" value="1"/>
</dbReference>
<keyword evidence="1" id="KW-0479">Metal-binding</keyword>
<dbReference type="InterPro" id="IPR052224">
    <property type="entry name" value="THAP_domain_protein"/>
</dbReference>
<dbReference type="InterPro" id="IPR006612">
    <property type="entry name" value="THAP_Znf"/>
</dbReference>
<evidence type="ECO:0000256" key="5">
    <source>
        <dbReference type="PROSITE-ProRule" id="PRU00309"/>
    </source>
</evidence>
<evidence type="ECO:0000256" key="4">
    <source>
        <dbReference type="ARBA" id="ARBA00023125"/>
    </source>
</evidence>
<comment type="caution">
    <text evidence="7">The sequence shown here is derived from an EMBL/GenBank/DDBJ whole genome shotgun (WGS) entry which is preliminary data.</text>
</comment>
<dbReference type="PANTHER" id="PTHR46927:SF3">
    <property type="entry name" value="THAP-TYPE DOMAIN-CONTAINING PROTEIN"/>
    <property type="match status" value="1"/>
</dbReference>
<sequence length="119" mass="13688">MDRVFGMVYCVAKNCRTKSGQGIHLFTFPKDSERRELWIGNINRENFEPAPHSRLCALHFTPDQFVINPELAKSIGYTSKRNDLKDTAVPTVFKKDIKRKKSNSAQLKTLDLEEKESQS</sequence>
<evidence type="ECO:0000256" key="1">
    <source>
        <dbReference type="ARBA" id="ARBA00022723"/>
    </source>
</evidence>
<dbReference type="InterPro" id="IPR038441">
    <property type="entry name" value="THAP_Znf_sf"/>
</dbReference>
<organism evidence="7 8">
    <name type="scientific">Tegillarca granosa</name>
    <name type="common">Malaysian cockle</name>
    <name type="synonym">Anadara granosa</name>
    <dbReference type="NCBI Taxonomy" id="220873"/>
    <lineage>
        <taxon>Eukaryota</taxon>
        <taxon>Metazoa</taxon>
        <taxon>Spiralia</taxon>
        <taxon>Lophotrochozoa</taxon>
        <taxon>Mollusca</taxon>
        <taxon>Bivalvia</taxon>
        <taxon>Autobranchia</taxon>
        <taxon>Pteriomorphia</taxon>
        <taxon>Arcoida</taxon>
        <taxon>Arcoidea</taxon>
        <taxon>Arcidae</taxon>
        <taxon>Tegillarca</taxon>
    </lineage>
</organism>
<evidence type="ECO:0000313" key="7">
    <source>
        <dbReference type="EMBL" id="KAJ8319804.1"/>
    </source>
</evidence>
<evidence type="ECO:0000313" key="8">
    <source>
        <dbReference type="Proteomes" id="UP001217089"/>
    </source>
</evidence>
<evidence type="ECO:0000256" key="3">
    <source>
        <dbReference type="ARBA" id="ARBA00022833"/>
    </source>
</evidence>
<dbReference type="PANTHER" id="PTHR46927">
    <property type="entry name" value="AGAP005574-PA"/>
    <property type="match status" value="1"/>
</dbReference>
<dbReference type="Proteomes" id="UP001217089">
    <property type="component" value="Unassembled WGS sequence"/>
</dbReference>
<dbReference type="PROSITE" id="PS50950">
    <property type="entry name" value="ZF_THAP"/>
    <property type="match status" value="1"/>
</dbReference>
<reference evidence="7 8" key="1">
    <citation type="submission" date="2022-12" db="EMBL/GenBank/DDBJ databases">
        <title>Chromosome-level genome of Tegillarca granosa.</title>
        <authorList>
            <person name="Kim J."/>
        </authorList>
    </citation>
    <scope>NUCLEOTIDE SEQUENCE [LARGE SCALE GENOMIC DNA]</scope>
    <source>
        <strain evidence="7">Teg-2019</strain>
        <tissue evidence="7">Adductor muscle</tissue>
    </source>
</reference>
<accession>A0ABQ9FR99</accession>
<gene>
    <name evidence="7" type="ORF">KUTeg_001391</name>
</gene>
<evidence type="ECO:0000256" key="2">
    <source>
        <dbReference type="ARBA" id="ARBA00022771"/>
    </source>
</evidence>
<protein>
    <recommendedName>
        <fullName evidence="6">THAP-type domain-containing protein</fullName>
    </recommendedName>
</protein>
<dbReference type="Gene3D" id="6.20.210.20">
    <property type="entry name" value="THAP domain"/>
    <property type="match status" value="1"/>
</dbReference>
<keyword evidence="4 5" id="KW-0238">DNA-binding</keyword>
<feature type="domain" description="THAP-type" evidence="6">
    <location>
        <begin position="1"/>
        <end position="93"/>
    </location>
</feature>
<evidence type="ECO:0000259" key="6">
    <source>
        <dbReference type="PROSITE" id="PS50950"/>
    </source>
</evidence>
<dbReference type="EMBL" id="JARBDR010000141">
    <property type="protein sequence ID" value="KAJ8319804.1"/>
    <property type="molecule type" value="Genomic_DNA"/>
</dbReference>
<keyword evidence="8" id="KW-1185">Reference proteome</keyword>